<evidence type="ECO:0000313" key="2">
    <source>
        <dbReference type="EMBL" id="OAY68681.1"/>
    </source>
</evidence>
<feature type="transmembrane region" description="Helical" evidence="1">
    <location>
        <begin position="640"/>
        <end position="665"/>
    </location>
</feature>
<keyword evidence="1" id="KW-0812">Transmembrane</keyword>
<dbReference type="STRING" id="4615.A0A199UVM2"/>
<keyword evidence="1" id="KW-0472">Membrane</keyword>
<reference evidence="2 3" key="1">
    <citation type="journal article" date="2016" name="DNA Res.">
        <title>The draft genome of MD-2 pineapple using hybrid error correction of long reads.</title>
        <authorList>
            <person name="Redwan R.M."/>
            <person name="Saidin A."/>
            <person name="Kumar S.V."/>
        </authorList>
    </citation>
    <scope>NUCLEOTIDE SEQUENCE [LARGE SCALE GENOMIC DNA]</scope>
    <source>
        <strain evidence="3">cv. MD2</strain>
        <tissue evidence="2">Leaf</tissue>
    </source>
</reference>
<dbReference type="InterPro" id="IPR006927">
    <property type="entry name" value="DUF639"/>
</dbReference>
<evidence type="ECO:0008006" key="4">
    <source>
        <dbReference type="Google" id="ProtNLM"/>
    </source>
</evidence>
<accession>A0A199UVM2</accession>
<organism evidence="2 3">
    <name type="scientific">Ananas comosus</name>
    <name type="common">Pineapple</name>
    <name type="synonym">Ananas ananas</name>
    <dbReference type="NCBI Taxonomy" id="4615"/>
    <lineage>
        <taxon>Eukaryota</taxon>
        <taxon>Viridiplantae</taxon>
        <taxon>Streptophyta</taxon>
        <taxon>Embryophyta</taxon>
        <taxon>Tracheophyta</taxon>
        <taxon>Spermatophyta</taxon>
        <taxon>Magnoliopsida</taxon>
        <taxon>Liliopsida</taxon>
        <taxon>Poales</taxon>
        <taxon>Bromeliaceae</taxon>
        <taxon>Bromelioideae</taxon>
        <taxon>Ananas</taxon>
    </lineage>
</organism>
<dbReference type="PANTHER" id="PTHR31860:SF19">
    <property type="entry name" value="OS04G0677400 PROTEIN"/>
    <property type="match status" value="1"/>
</dbReference>
<name>A0A199UVM2_ANACO</name>
<gene>
    <name evidence="2" type="ORF">ACMD2_08096</name>
</gene>
<proteinExistence type="predicted"/>
<dbReference type="PANTHER" id="PTHR31860">
    <property type="entry name" value="HEAT-INDUCIBLE TRANSCRIPTION REPRESSOR (DUF639)-RELATED"/>
    <property type="match status" value="1"/>
</dbReference>
<evidence type="ECO:0000313" key="3">
    <source>
        <dbReference type="Proteomes" id="UP000092600"/>
    </source>
</evidence>
<dbReference type="Pfam" id="PF04842">
    <property type="entry name" value="DUF639"/>
    <property type="match status" value="1"/>
</dbReference>
<keyword evidence="1" id="KW-1133">Transmembrane helix</keyword>
<dbReference type="Proteomes" id="UP000092600">
    <property type="component" value="Unassembled WGS sequence"/>
</dbReference>
<sequence>MGFLDGFFFFLSGRERAAEMESEAVPDPVPGLSSVANSVVYRCSRIIDRVILRKFRILALSTEQLVQRFEAELPDHANQDCLYARNLVEYCSYRALHEETKHPDHLADNEFRVLTFDMMLAWETPDTEKESMLNEPACSDHFGAEDDDGGSLFYASATRLATQVDGKRTVGAAAFAKIAPACPSVADPITVHNLFDALTSSSGGRLHFLIYAKYLKSLEKVLRCAKCVLDPSHASILQLPEGEIILDVDGAMPTKPILQHIGTSTWPGRLTLTNHALYFESFGVGFSYNKAVMYDLAKDLKQVVKRECTGPWGARLFDKAVMYRSSSLAEPIFLEFPQFKGHSRRDYWFAIIKEVLHVHKFIRKYKLGKYLKAEALSEATLGILRYRALKEGFHILPSHFKTTLAFNLAEKLPKGDKILKALNKHLEVVCSDEKPQAGTFPLSVYTLSRMGLLSLREEDTPEERGYIVGDVGIGGTSPLRRAVRESVCYSGRVEVARATLDQVKVKDIDTNLAVIKELLFPCIELGKQLKLLVDWEDPFKSHAVLVLILFIVYRGWIRYILPCIFFSCAAFMLWQKHNNHGKPIDAFEIAPPPSRNPVEQLLTLPELVSKLETNVQAGSIVLLKLRAIMFAAFPQTTNKVAVALIAAAFAFAFVPFKNLLLLVLLEAYTRHMPLRKASSEKLIRRVREWWVRIPAAPVQILKRQESRKSK</sequence>
<dbReference type="EMBL" id="LSRQ01004788">
    <property type="protein sequence ID" value="OAY68681.1"/>
    <property type="molecule type" value="Genomic_DNA"/>
</dbReference>
<protein>
    <recommendedName>
        <fullName evidence="4">DUF639 domain-containing protein</fullName>
    </recommendedName>
</protein>
<comment type="caution">
    <text evidence="2">The sequence shown here is derived from an EMBL/GenBank/DDBJ whole genome shotgun (WGS) entry which is preliminary data.</text>
</comment>
<feature type="transmembrane region" description="Helical" evidence="1">
    <location>
        <begin position="556"/>
        <end position="574"/>
    </location>
</feature>
<evidence type="ECO:0000256" key="1">
    <source>
        <dbReference type="SAM" id="Phobius"/>
    </source>
</evidence>
<dbReference type="AlphaFoldDB" id="A0A199UVM2"/>